<comment type="caution">
    <text evidence="1">The sequence shown here is derived from an EMBL/GenBank/DDBJ whole genome shotgun (WGS) entry which is preliminary data.</text>
</comment>
<dbReference type="EMBL" id="JOJP01000001">
    <property type="protein sequence ID" value="KEI72661.1"/>
    <property type="molecule type" value="Genomic_DNA"/>
</dbReference>
<dbReference type="AlphaFoldDB" id="A0A081KET5"/>
<dbReference type="STRING" id="305900.GV64_19720"/>
<organism evidence="1 2">
    <name type="scientific">Endozoicomonas elysicola</name>
    <dbReference type="NCBI Taxonomy" id="305900"/>
    <lineage>
        <taxon>Bacteria</taxon>
        <taxon>Pseudomonadati</taxon>
        <taxon>Pseudomonadota</taxon>
        <taxon>Gammaproteobacteria</taxon>
        <taxon>Oceanospirillales</taxon>
        <taxon>Endozoicomonadaceae</taxon>
        <taxon>Endozoicomonas</taxon>
    </lineage>
</organism>
<reference evidence="1 2" key="1">
    <citation type="submission" date="2014-06" db="EMBL/GenBank/DDBJ databases">
        <title>Whole Genome Sequences of Three Symbiotic Endozoicomonas Bacteria.</title>
        <authorList>
            <person name="Neave M.J."/>
            <person name="Apprill A."/>
            <person name="Voolstra C.R."/>
        </authorList>
    </citation>
    <scope>NUCLEOTIDE SEQUENCE [LARGE SCALE GENOMIC DNA]</scope>
    <source>
        <strain evidence="1 2">DSM 22380</strain>
    </source>
</reference>
<evidence type="ECO:0000313" key="2">
    <source>
        <dbReference type="Proteomes" id="UP000027997"/>
    </source>
</evidence>
<dbReference type="Proteomes" id="UP000027997">
    <property type="component" value="Unassembled WGS sequence"/>
</dbReference>
<evidence type="ECO:0000313" key="1">
    <source>
        <dbReference type="EMBL" id="KEI72661.1"/>
    </source>
</evidence>
<accession>A0A081KET5</accession>
<keyword evidence="2" id="KW-1185">Reference proteome</keyword>
<proteinExistence type="predicted"/>
<protein>
    <submittedName>
        <fullName evidence="1">Uncharacterized protein</fullName>
    </submittedName>
</protein>
<name>A0A081KET5_9GAMM</name>
<sequence length="76" mass="8425">MEENKIIWLTSLIGNYDYIKLNLQFSPSVLQTISSSMNVEKIHAILGMDCHWFPALSPAYGLARVIEQAASGTGCH</sequence>
<gene>
    <name evidence="1" type="ORF">GV64_19720</name>
</gene>